<feature type="region of interest" description="Disordered" evidence="1">
    <location>
        <begin position="1450"/>
        <end position="1484"/>
    </location>
</feature>
<dbReference type="GeneID" id="117562850"/>
<sequence length="2353" mass="264078">MDHLNLGCQVCLTTSNYMLDLKTHIHSHGHVQKMIEVFQQDMFKGHGIFPFIELIKSRVRREITWPIIGLSLCFSRKSKTYFYMCHVCEEKFLSMRILSHITSMDHHRNNFSYINPNALSFSWMPENPNKYFLRSELREGGNDEESTIGDLQLLELPGELFKQVEKSNYSEVARTLSEIEKLPKMHEVFKKERMTIQTYLKDSKREHPLLGMQHLIECICVGQTEKRYYLCTLCNITLTPQGIIKHVLSFDHIFSYFKAWHPSTLSLNAYFNTYTKDFGSLMLNFAKQAEEIHGTANMDIKQVILEPAKFASVDFTSYTEALKELESITKENNGSSLMTIVKPGKKLVLKALESTPKEKDDCSSMTIVNQEKMPASKELESITKENDESSVMKVVNQEKMPASKELESITKENDESSVMKVVNQEKMPASKELESITKENDESSVMKVVNQEKMPASKELESITKENDESSVMKVVNQEKMPASKELESITKENDESSVMKVVNPEKKPEEPIKSYQLHCQNCGWSFNLFSKYCKHVSSWKHQEMVNTFVGGGANCYGQQGWVPELGLYYIHKESLKLKQPLIGISLIMTFVCNQVESKPFYICFACEECFSESSLRQHLHSTQHLVYTLVSFESFIWLLYQNPWRLTFAWETCLDLSFLRSMAWEEEKERGTNERKLKVFDIPYWIFEGLDQLNYIQVMERLGLYHTVLRNNVPERETYSKLKQNEIFPQLGSHFLVIYPSCTKELSLTKKGYVCLLCERRLFGDECYAHVFSFDHVETFLESFHPGSTDSSTDAETLLDLAKQAGRIHPISCVQVICMERPIWDSYSYSTTLKLLAGRMWTVCQAALTAPIIPGKKLIPRETLKAVATKQVTDSSQKNGRMMGCCENTTSQKSTDQSETTLKTIPVEVGAEVTNTQFAKSGQSVEKGNKDIPTPSEKESQKRKEFSRDGLAEIKTDGSETCQKPSRESPVTCKKTDKKDEMERVKKRNKSGKEILKQKRIISQEDPCPVQDMKQVKKQTKGILSSKKDSSESQMQVTDTDRGESGKPGQEPAKDESSSNVNCQQKNQLWQFLKKKTRHPVIGLSGLVELQCDERDPIYLCDCCSLTIPEKDIISHVSGIDHQKLYLMKFQKLPPLREMQQVKAIRDVAALFEQQNGYGEAQVEYLEKEIYDEILVQNFKSAIKTVKKLQDQMNIRRYERSYTSAPSSVQPVDTSTAQHQLGSMKNDYQEVNMEVDEDSEDSCLTVSKSSVHKAEILSNKMFVPFQIAAISQKEGTCKTAPTSCFNETTPKTSMPAKSTAASSISTMGETANGRRATPSISTATTSEPAATTTTSTASISSEMSTTKSATLPKPLENITGAAANITAKTSYKAATASNKESMVVHEAAFKTAPASKKENTSRNSENVSTALFLSQTHPVTSVADIKMAVKCDNTEASVKTAAMKNSVASTADVAPNVQKSKAPKDPKLNRHTNPTTEPSRNSTTPKVVGILKALLRTRDVHVSSPSTHTAEVLRQNVTYTSPASRQDDCIYMPQNEGLSPVNQSEQIKHQLQTRLVQIPAVNIGKHQDYQPPLATGAAGRFTDSPDTCQETRNTKQQQARRDPELEDSSREQQNQPKSSQRAEHVSTHSQALTMFLTGESSHLSTYLKVQGTERGGSIIGQGFVWECQGISVSPFYLCESCKEMIIHYKICEHMRSYDHQLQYIWMQYPDLLNFWDRDFILEEMKREIVEGIAMMLSKRECYYKVDAQCTLLRPGAFEHVKSLSFSEALKLVKDLKDPKLDWQTSFTAQHKETRQEIEEYHSENTVGYLDGVQQRRVLSPLNVKSSSPNADFLVPPISSLSPQVKPGPPDFQHQMPITEYQVKQAEVHLESQSSAIVGPKTIQTLSLSPTVKCPPTRKRPADEPTLDRYSTSNPQLEDPLPKYYKPTCSQPSSESASESSLVNPAATPPLLSPLDQDAGPESFELDKLPEYTMHFDHLLALVRKTKLNVSSGKSPPSNNENATSCTYDSSQRVVKSSWDQKHVQIMSNMPPKETTGDLKHVNVTQDPAAAYSFEEMSLTSAAPVGHEKQLVAPHANWALSANNSSLMGSTSTRGNLLFRGTEAQTVSTVLASASTVDPSDPQHQISVKDQRNPSLFCEVPNDNPETVRPNQLPINTIITARPNDLFMSGYNREALTEMNQGGRAAHTLAAAAPMRPSKASGGLYVLNGQQVFISPDAVGSYTTPDHIPAYTTRGVFPKQEAGPFSMQSFGHISASPLPPDWVMLGRQQQWLLQQQKQQQQQQYSSWTMAAAPANYRIDQTQSSSQVYMQPPFNHYPPAADNGIVSQGSANSFMATGTGLFTPGPHITDNPPQ</sequence>
<feature type="compositionally biased region" description="Polar residues" evidence="1">
    <location>
        <begin position="1472"/>
        <end position="1484"/>
    </location>
</feature>
<feature type="compositionally biased region" description="Polar residues" evidence="1">
    <location>
        <begin position="1585"/>
        <end position="1598"/>
    </location>
</feature>
<dbReference type="SMART" id="SM00355">
    <property type="entry name" value="ZnF_C2H2"/>
    <property type="match status" value="5"/>
</dbReference>
<feature type="compositionally biased region" description="Basic and acidic residues" evidence="1">
    <location>
        <begin position="1600"/>
        <end position="1611"/>
    </location>
</feature>
<feature type="region of interest" description="Disordered" evidence="1">
    <location>
        <begin position="1289"/>
        <end position="1349"/>
    </location>
</feature>
<gene>
    <name evidence="4" type="primary">LOC117562850</name>
</gene>
<feature type="compositionally biased region" description="Polar residues" evidence="1">
    <location>
        <begin position="917"/>
        <end position="927"/>
    </location>
</feature>
<dbReference type="InterPro" id="IPR013087">
    <property type="entry name" value="Znf_C2H2_type"/>
</dbReference>
<feature type="compositionally biased region" description="Polar residues" evidence="1">
    <location>
        <begin position="871"/>
        <end position="880"/>
    </location>
</feature>
<protein>
    <submittedName>
        <fullName evidence="4">Uncharacterized protein LOC117562850 isoform X1</fullName>
    </submittedName>
</protein>
<feature type="compositionally biased region" description="Polar residues" evidence="1">
    <location>
        <begin position="888"/>
        <end position="901"/>
    </location>
</feature>
<feature type="compositionally biased region" description="Low complexity" evidence="1">
    <location>
        <begin position="1317"/>
        <end position="1347"/>
    </location>
</feature>
<dbReference type="OrthoDB" id="8918794at2759"/>
<keyword evidence="3" id="KW-1185">Reference proteome</keyword>
<dbReference type="KEGG" id="gacu:117562850"/>
<feature type="compositionally biased region" description="Polar residues" evidence="1">
    <location>
        <begin position="1289"/>
        <end position="1310"/>
    </location>
</feature>
<evidence type="ECO:0000313" key="3">
    <source>
        <dbReference type="Proteomes" id="UP000515161"/>
    </source>
</evidence>
<accession>A0A6P8VZC8</accession>
<dbReference type="PROSITE" id="PS00028">
    <property type="entry name" value="ZINC_FINGER_C2H2_1"/>
    <property type="match status" value="1"/>
</dbReference>
<evidence type="ECO:0000259" key="2">
    <source>
        <dbReference type="PROSITE" id="PS00028"/>
    </source>
</evidence>
<feature type="compositionally biased region" description="Basic and acidic residues" evidence="1">
    <location>
        <begin position="975"/>
        <end position="985"/>
    </location>
</feature>
<feature type="region of interest" description="Disordered" evidence="1">
    <location>
        <begin position="917"/>
        <end position="1064"/>
    </location>
</feature>
<dbReference type="RefSeq" id="XP_034096651.1">
    <property type="nucleotide sequence ID" value="XM_034240760.1"/>
</dbReference>
<reference evidence="4" key="1">
    <citation type="submission" date="2025-08" db="UniProtKB">
        <authorList>
            <consortium name="RefSeq"/>
        </authorList>
    </citation>
    <scope>IDENTIFICATION</scope>
</reference>
<feature type="region of interest" description="Disordered" evidence="1">
    <location>
        <begin position="1989"/>
        <end position="2009"/>
    </location>
</feature>
<dbReference type="Proteomes" id="UP000515161">
    <property type="component" value="Unplaced"/>
</dbReference>
<feature type="region of interest" description="Disordered" evidence="1">
    <location>
        <begin position="1888"/>
        <end position="1963"/>
    </location>
</feature>
<dbReference type="InParanoid" id="A0A6P8VZC8"/>
<proteinExistence type="predicted"/>
<feature type="domain" description="C2H2-type" evidence="2">
    <location>
        <begin position="520"/>
        <end position="542"/>
    </location>
</feature>
<feature type="compositionally biased region" description="Basic and acidic residues" evidence="1">
    <location>
        <begin position="937"/>
        <end position="959"/>
    </location>
</feature>
<organism evidence="3 4">
    <name type="scientific">Gymnodraco acuticeps</name>
    <name type="common">Antarctic dragonfish</name>
    <dbReference type="NCBI Taxonomy" id="8218"/>
    <lineage>
        <taxon>Eukaryota</taxon>
        <taxon>Metazoa</taxon>
        <taxon>Chordata</taxon>
        <taxon>Craniata</taxon>
        <taxon>Vertebrata</taxon>
        <taxon>Euteleostomi</taxon>
        <taxon>Actinopterygii</taxon>
        <taxon>Neopterygii</taxon>
        <taxon>Teleostei</taxon>
        <taxon>Neoteleostei</taxon>
        <taxon>Acanthomorphata</taxon>
        <taxon>Eupercaria</taxon>
        <taxon>Perciformes</taxon>
        <taxon>Notothenioidei</taxon>
        <taxon>Bathydraconidae</taxon>
        <taxon>Gymnodraco</taxon>
    </lineage>
</organism>
<name>A0A6P8VZC8_GYMAC</name>
<feature type="region of interest" description="Disordered" evidence="1">
    <location>
        <begin position="1568"/>
        <end position="1625"/>
    </location>
</feature>
<evidence type="ECO:0000256" key="1">
    <source>
        <dbReference type="SAM" id="MobiDB-lite"/>
    </source>
</evidence>
<feature type="region of interest" description="Disordered" evidence="1">
    <location>
        <begin position="871"/>
        <end position="901"/>
    </location>
</feature>
<evidence type="ECO:0000313" key="4">
    <source>
        <dbReference type="RefSeq" id="XP_034096651.1"/>
    </source>
</evidence>